<dbReference type="GO" id="GO:0005509">
    <property type="term" value="F:calcium ion binding"/>
    <property type="evidence" value="ECO:0007669"/>
    <property type="project" value="InterPro"/>
</dbReference>
<dbReference type="SUPFAM" id="SSF57196">
    <property type="entry name" value="EGF/Laminin"/>
    <property type="match status" value="4"/>
</dbReference>
<dbReference type="InterPro" id="IPR000742">
    <property type="entry name" value="EGF"/>
</dbReference>
<dbReference type="SMART" id="SM00179">
    <property type="entry name" value="EGF_CA"/>
    <property type="match status" value="1"/>
</dbReference>
<dbReference type="EMBL" id="JYDU01000012">
    <property type="protein sequence ID" value="KRX99844.1"/>
    <property type="molecule type" value="Genomic_DNA"/>
</dbReference>
<feature type="chain" id="PRO_5006873304" evidence="5">
    <location>
        <begin position="44"/>
        <end position="3230"/>
    </location>
</feature>
<dbReference type="PROSITE" id="PS50279">
    <property type="entry name" value="BPTI_KUNITZ_2"/>
    <property type="match status" value="1"/>
</dbReference>
<dbReference type="CDD" id="cd00096">
    <property type="entry name" value="Ig"/>
    <property type="match status" value="1"/>
</dbReference>
<organism evidence="11 12">
    <name type="scientific">Trichinella pseudospiralis</name>
    <name type="common">Parasitic roundworm</name>
    <dbReference type="NCBI Taxonomy" id="6337"/>
    <lineage>
        <taxon>Eukaryota</taxon>
        <taxon>Metazoa</taxon>
        <taxon>Ecdysozoa</taxon>
        <taxon>Nematoda</taxon>
        <taxon>Enoplea</taxon>
        <taxon>Dorylaimia</taxon>
        <taxon>Trichinellida</taxon>
        <taxon>Trichinellidae</taxon>
        <taxon>Trichinella</taxon>
    </lineage>
</organism>
<dbReference type="Pfam" id="PF00014">
    <property type="entry name" value="Kunitz_BPTI"/>
    <property type="match status" value="1"/>
</dbReference>
<dbReference type="PANTHER" id="PTHR44170:SF56">
    <property type="entry name" value="FIBRONECTIN TYPE-III DOMAIN-CONTAINING PROTEIN"/>
    <property type="match status" value="1"/>
</dbReference>
<dbReference type="CDD" id="cd00054">
    <property type="entry name" value="EGF_CA"/>
    <property type="match status" value="1"/>
</dbReference>
<dbReference type="PROSITE" id="PS50835">
    <property type="entry name" value="IG_LIKE"/>
    <property type="match status" value="5"/>
</dbReference>
<feature type="region of interest" description="Disordered" evidence="4">
    <location>
        <begin position="2147"/>
        <end position="2241"/>
    </location>
</feature>
<dbReference type="Gene3D" id="2.60.40.10">
    <property type="entry name" value="Immunoglobulins"/>
    <property type="match status" value="12"/>
</dbReference>
<dbReference type="InterPro" id="IPR002223">
    <property type="entry name" value="Kunitz_BPTI"/>
</dbReference>
<feature type="domain" description="Fibronectin type-III" evidence="8">
    <location>
        <begin position="1968"/>
        <end position="2059"/>
    </location>
</feature>
<feature type="domain" description="Thyroglobulin type-1" evidence="9">
    <location>
        <begin position="1727"/>
        <end position="1793"/>
    </location>
</feature>
<dbReference type="SUPFAM" id="SSF49265">
    <property type="entry name" value="Fibronectin type III"/>
    <property type="match status" value="5"/>
</dbReference>
<feature type="domain" description="Fibronectin type-III" evidence="8">
    <location>
        <begin position="1208"/>
        <end position="1308"/>
    </location>
</feature>
<dbReference type="Pfam" id="PF14670">
    <property type="entry name" value="FXa_inhibition"/>
    <property type="match status" value="1"/>
</dbReference>
<dbReference type="PROSITE" id="PS00484">
    <property type="entry name" value="THYROGLOBULIN_1_1"/>
    <property type="match status" value="2"/>
</dbReference>
<name>A0A0V0YHM8_TRIPS</name>
<protein>
    <submittedName>
        <fullName evidence="11">Mesocentin</fullName>
    </submittedName>
</protein>
<feature type="domain" description="Fibronectin type-III" evidence="8">
    <location>
        <begin position="1868"/>
        <end position="1965"/>
    </location>
</feature>
<evidence type="ECO:0000259" key="9">
    <source>
        <dbReference type="PROSITE" id="PS51162"/>
    </source>
</evidence>
<feature type="domain" description="Fibronectin type-III" evidence="8">
    <location>
        <begin position="630"/>
        <end position="724"/>
    </location>
</feature>
<dbReference type="Gene3D" id="2.10.70.10">
    <property type="entry name" value="Complement Module, domain 1"/>
    <property type="match status" value="1"/>
</dbReference>
<dbReference type="Gene3D" id="4.10.410.10">
    <property type="entry name" value="Pancreatic trypsin inhibitor Kunitz domain"/>
    <property type="match status" value="1"/>
</dbReference>
<sequence length="3230" mass="361893">MNIISEIVTMCTINAEYNKFTRWKSTVQLFILLYALVLHPVDSNPSQSNLCRRKKCDPPFPAEHSGKCVQSTVSSRKICYPDLFELDYTCAARYDRGQRSITPPVVSNGQYKSLTTKFRLQKHVKSLKAYLAVQYQCNAGYQFLDESEYLFCSKENWLGTPPICVPTSMIDEYRLPGNPCVFNHAGCSHVCHFLGKNVTECQCPDGYKLSSDLKTCQEAQNVCDLDNGGCSHYCTEDNSDRGYRCSCPQNYVLDKDGHNCKRASLMETDNSALCGDVPYGYPNGDCIDTCQMNQDCRVGEYCCWNGCSQVCFQPVSDLPICEDSDGCDCSSHNLTHYRCDCKPQICLMSTFAPTVSITPSRRLEIKPESEVNVTCTAKGFPTPTLKWYKDSVLVTNKQELKLISPSTLILKLSNVSKTMTLRCEVVNDLGMASSQLEVFVPGPGSPPSNIKSSIEGTKVKITWQAPNGIVDNFEIYYVETEDVGSKPNGRWSSIKTDQEEITLQLNPMATYYIKIRALNRYGPGPFSPVFFVVTESSESRPFVKIDQGKEAHIPPGGSIDLKCLASGIPTPIIAWYKKGKLLQSNAEPSTTMQIKVEGLVETTEFQCVAENKMGRSTALIQVSVLGPGSPPENIKYRLSDGVNVKIEWDPPRYPNGNISGYAVHFTENAEEPLELWEVIVTGINRSAEVTSLNPWTKYTFGIRAFNVFGPGPLSPQFSLNTTQQKMKPSITLHPSTTVFIAPGGSINISCTSSGYPVPYLRWTKEDEEIQTTFQPETNNDDLETTKLLVIEKIYETSTFVCTAENSVGIESKEIDVDVTGPGTSPNNFEANSSGRNVHFHWEPPTIQNGKIVDYVIYISDDPNQPLSNWKEYTVGSDSLESLITLDPNTVYYAKIAGVTALGTGVLSEPLIFETVEHAPEVIIEPGGEVLQVEIGSIHEITCIATGNPPPLVIWYKNGQEMKSWKMSADDLELDDPSFVLTVGELTDNVLLKCEAENDVGKAFKTITLVVLGAGSPPDNIRHSVIGNKVLLRWNEPKHKTGKIKYYNISYAHESETEPRKWNSIKVPGHRRQYQINDLLPDKSYLVKLAAVGENGISPFSEPIRVTLHPKGKFLTIFLEFKPVVSIDPALHEYFLQFGEQININCTAQGVPPPKVSWYRGGERITNIENAVMLSEEPQESTEYECIAFNKLGSSSVKVAVIINDKTNLPVNVRANAEGTTVNVSWQSESPDDTLQAFVVHFTNDSGIPLKMWYQLVEPAYYIEQKNYSVSLEDLAPDTLYFIRIRALTDNGMGPLSEIAEVITSVKPENSILAKTIPESEVEVPFGGSAVVHCLGIGEPTPSVTLQTDDIILNEPLLSEVEYELKNVKDKITLECTAVSDAGVAYEVLTVIPSGKLLYGFSFRLLKCQDIKLSNAHMNLDVLTENGKPAIIFDNGNFYAKWSYLDPDESLQHNLYTSMNAQTPLELWDSVDIDPVERVLPLNSFEPGSHVYYQLQSFQSDGFQIKYPISRIDIPKLPESIQFKQSNGKMDLKISDFKLPTSNLTTLHVLLTDDLNEPMESWFNVLLFPNKQNVIESVPNISPNKTYYVQFVAMKNGIRQLLSDVYNVTSPPLDDSCKLAGCEHTCRTYDNLENELHSVKCECFAGYTLNPDLKTCFPIMAASVLPEQVKDNDEACTLPSEQLKCSGTNEGWYFDPTVHDCVLQKRSGCDSNSFEFQNRLDCMDSCSETLCHKMRREHFLQRNVEAYLPECDENGDFDSLQCHQHVGECWCVDSNSGKEIAGTKKSISEELPVCKGCIHQLDDVLSAYQNDPSINFHKPRCTEDGFYDPLQCSNDDNECWCVDEETGDEIEGTRSSELPLFCENQDDIQPENVQAIIKNSSIYLKWNMSENSAVKKYYIYYTQNPDDPVNRWYVVVLYSPMDKTEFKLMNAALPKANYAIKVKPVFANGGTGRTSAVSFVNSTFDPPSKPANIRLEKVTDRLATLTWDRPLDWDETDTKVVVYTTDLTTGKKMQSSELDEHNSHTLELSPESSYTVTLAAINEYGETTLSDAITFQTDPSGSLRQSTDLPVQVTGFSTEPKTETEDTVHPKELLIFEFANSSKLAMPNATAEFLSNATVDGVEDDNELDDKFSYETITDDDAETSIDAKADDSSFSGKKQTNRKSAYHKGKMSEKPSKKRPHSSRVDDDKAEELEQSLPETSSEDVGLHSPTSMPETEKPVTSDSNLKNATEEKLKNDDENISEENKNFEIFHTTLMPVTRSLFGETTDVNLNSELPHSKSSESQLEEEFGRTDEEQAHTLSETDKSINTTLFNKQSSASNSEDVTVQPTLPHMTSLQVTTPALTENDEGIVYSTSDFDLQKRPIVINEPIELKRISALDPSYSGPTTLMTDTPSIWQGDDETTPGFVDFHLTPKGNNRGFSVYWKPEKSSPEIIDYSIWLSEGKHEKMPADVKQFRVPASENRFNFETNNALPYTVWMSASNSNGEGPLSKPKHWMRNRLSRPSDTTIKRGHVPKWTPVLISAKPTDYNAIDVEWIVPRGRHMPRSDLMILYSSDPEKAKDKWKAQAVRSNQDRKEVLHVPDTSIPYHICLQFRNQHGSGRLSNCMLTKPYNHDADYYTTVNGYTMEDLSNNTPFKNLNNLLSGTITSEENNYPPSWTPDILFAEMTAPDRATVYWEVPESKTSSSSDLLLYYSDDPSKSKETWPHVTANSLVDGESKIRFPNTGRKYTICGRIRNAHGFGPFSNCIVATPYVHVPRRNIRQYEFEQFVPNYKEPIDQSSFSKHKPRVVPFIKSIKPLTAENMEIKWKLPDRFIDSNEDFIIFHTDDPGKPLNFWDTTAVLPSSSDDSSSIVKAKSDKPFAACMRARNIYGLGPLSNCVRTKASRNRGNFPFYSTIAPEAEQHSNNFTPIPIYLSTSDTNADSEMSKEEEYDYPSTSAGWHSRKGTTTVSPSAISDLFNTNRPYIRLPGKMYKKDPSAAVRENQNSWDAMNNANELSLAEKLNKPIADHHHSVSPLQLVQRKDLAPMQSNHKTENDKKADDCTNWHKLIQSLPQSNVSVVPTCNCTCKFPSDSGEERRCFYENMDTDVDINADFGDMDQLSSITVTPRMKITPVPPGMEEECSCVKPKHGNLCPPGYLLKKNKCYDIDECSYRNGGCSHGCVNTPGNYYCACPYGMVKDPENPFQCVNVDSMFNKISKLFSIYIWDKLKQQSVPLERITASSSLSSSQLS</sequence>
<evidence type="ECO:0000259" key="6">
    <source>
        <dbReference type="PROSITE" id="PS50279"/>
    </source>
</evidence>
<dbReference type="InterPro" id="IPR036116">
    <property type="entry name" value="FN3_sf"/>
</dbReference>
<dbReference type="SUPFAM" id="SSF57362">
    <property type="entry name" value="BPTI-like"/>
    <property type="match status" value="1"/>
</dbReference>
<dbReference type="PANTHER" id="PTHR44170">
    <property type="entry name" value="PROTEIN SIDEKICK"/>
    <property type="match status" value="1"/>
</dbReference>
<proteinExistence type="predicted"/>
<accession>A0A0V0YHM8</accession>
<feature type="disulfide bond" evidence="3">
    <location>
        <begin position="1831"/>
        <end position="1838"/>
    </location>
</feature>
<evidence type="ECO:0000313" key="12">
    <source>
        <dbReference type="Proteomes" id="UP000054815"/>
    </source>
</evidence>
<dbReference type="SMART" id="SM00211">
    <property type="entry name" value="TY"/>
    <property type="match status" value="2"/>
</dbReference>
<feature type="signal peptide" evidence="5">
    <location>
        <begin position="1"/>
        <end position="43"/>
    </location>
</feature>
<feature type="domain" description="Fibronectin type-III" evidence="8">
    <location>
        <begin position="1016"/>
        <end position="1110"/>
    </location>
</feature>
<dbReference type="InterPro" id="IPR007110">
    <property type="entry name" value="Ig-like_dom"/>
</dbReference>
<dbReference type="Pfam" id="PF07679">
    <property type="entry name" value="I-set"/>
    <property type="match status" value="3"/>
</dbReference>
<dbReference type="InterPro" id="IPR013098">
    <property type="entry name" value="Ig_I-set"/>
</dbReference>
<dbReference type="SMART" id="SM00181">
    <property type="entry name" value="EGF"/>
    <property type="match status" value="4"/>
</dbReference>
<keyword evidence="2 3" id="KW-1015">Disulfide bond</keyword>
<dbReference type="Pfam" id="PF00086">
    <property type="entry name" value="Thyroglobulin_1"/>
    <property type="match status" value="2"/>
</dbReference>
<dbReference type="CDD" id="cd00063">
    <property type="entry name" value="FN3"/>
    <property type="match status" value="6"/>
</dbReference>
<evidence type="ECO:0000256" key="5">
    <source>
        <dbReference type="SAM" id="SignalP"/>
    </source>
</evidence>
<dbReference type="PROSITE" id="PS01186">
    <property type="entry name" value="EGF_2"/>
    <property type="match status" value="1"/>
</dbReference>
<feature type="region of interest" description="Disordered" evidence="4">
    <location>
        <begin position="2270"/>
        <end position="2306"/>
    </location>
</feature>
<dbReference type="InterPro" id="IPR008197">
    <property type="entry name" value="WAP_dom"/>
</dbReference>
<gene>
    <name evidence="11" type="primary">dig-1</name>
    <name evidence="11" type="ORF">T4E_2342</name>
</gene>
<dbReference type="GO" id="GO:0005576">
    <property type="term" value="C:extracellular region"/>
    <property type="evidence" value="ECO:0007669"/>
    <property type="project" value="InterPro"/>
</dbReference>
<feature type="domain" description="Thyroglobulin type-1" evidence="9">
    <location>
        <begin position="1796"/>
        <end position="1861"/>
    </location>
</feature>
<dbReference type="CDD" id="cd00191">
    <property type="entry name" value="TY"/>
    <property type="match status" value="2"/>
</dbReference>
<evidence type="ECO:0000259" key="8">
    <source>
        <dbReference type="PROSITE" id="PS50853"/>
    </source>
</evidence>
<comment type="caution">
    <text evidence="3">Lacks conserved residue(s) required for the propagation of feature annotation.</text>
</comment>
<dbReference type="InterPro" id="IPR003598">
    <property type="entry name" value="Ig_sub2"/>
</dbReference>
<dbReference type="InterPro" id="IPR036857">
    <property type="entry name" value="Thyroglobulin_1_sf"/>
</dbReference>
<dbReference type="InterPro" id="IPR003599">
    <property type="entry name" value="Ig_sub"/>
</dbReference>
<dbReference type="InterPro" id="IPR018097">
    <property type="entry name" value="EGF_Ca-bd_CS"/>
</dbReference>
<evidence type="ECO:0000256" key="1">
    <source>
        <dbReference type="ARBA" id="ARBA00022737"/>
    </source>
</evidence>
<dbReference type="Gene3D" id="2.10.25.10">
    <property type="entry name" value="Laminin"/>
    <property type="match status" value="4"/>
</dbReference>
<feature type="domain" description="Ig-like" evidence="7">
    <location>
        <begin position="353"/>
        <end position="439"/>
    </location>
</feature>
<feature type="domain" description="Fibronectin type-III" evidence="8">
    <location>
        <begin position="446"/>
        <end position="537"/>
    </location>
</feature>
<feature type="domain" description="Ig-like" evidence="7">
    <location>
        <begin position="541"/>
        <end position="623"/>
    </location>
</feature>
<evidence type="ECO:0000256" key="2">
    <source>
        <dbReference type="ARBA" id="ARBA00023157"/>
    </source>
</evidence>
<dbReference type="PROSITE" id="PS51390">
    <property type="entry name" value="WAP"/>
    <property type="match status" value="1"/>
</dbReference>
<reference evidence="11 12" key="1">
    <citation type="submission" date="2015-01" db="EMBL/GenBank/DDBJ databases">
        <title>Evolution of Trichinella species and genotypes.</title>
        <authorList>
            <person name="Korhonen P.K."/>
            <person name="Edoardo P."/>
            <person name="Giuseppe L.R."/>
            <person name="Gasser R.B."/>
        </authorList>
    </citation>
    <scope>NUCLEOTIDE SEQUENCE [LARGE SCALE GENOMIC DNA]</scope>
    <source>
        <strain evidence="11">ISS141</strain>
    </source>
</reference>
<feature type="compositionally biased region" description="Basic and acidic residues" evidence="4">
    <location>
        <begin position="2288"/>
        <end position="2305"/>
    </location>
</feature>
<dbReference type="Pfam" id="PF13927">
    <property type="entry name" value="Ig_3"/>
    <property type="match status" value="2"/>
</dbReference>
<evidence type="ECO:0000256" key="4">
    <source>
        <dbReference type="SAM" id="MobiDB-lite"/>
    </source>
</evidence>
<dbReference type="Pfam" id="PF00041">
    <property type="entry name" value="fn3"/>
    <property type="match status" value="6"/>
</dbReference>
<dbReference type="PROSITE" id="PS01187">
    <property type="entry name" value="EGF_CA"/>
    <property type="match status" value="1"/>
</dbReference>
<dbReference type="SMART" id="SM00408">
    <property type="entry name" value="IGc2"/>
    <property type="match status" value="5"/>
</dbReference>
<feature type="domain" description="Fibronectin type-III" evidence="8">
    <location>
        <begin position="821"/>
        <end position="917"/>
    </location>
</feature>
<feature type="domain" description="Ig-like" evidence="7">
    <location>
        <begin position="728"/>
        <end position="819"/>
    </location>
</feature>
<dbReference type="InterPro" id="IPR001881">
    <property type="entry name" value="EGF-like_Ca-bd_dom"/>
</dbReference>
<dbReference type="Gene3D" id="4.10.800.10">
    <property type="entry name" value="Thyroglobulin type-1"/>
    <property type="match status" value="2"/>
</dbReference>
<dbReference type="InterPro" id="IPR036179">
    <property type="entry name" value="Ig-like_dom_sf"/>
</dbReference>
<feature type="domain" description="Ig-like" evidence="7">
    <location>
        <begin position="919"/>
        <end position="1007"/>
    </location>
</feature>
<keyword evidence="5" id="KW-0732">Signal</keyword>
<dbReference type="InterPro" id="IPR013783">
    <property type="entry name" value="Ig-like_fold"/>
</dbReference>
<feature type="disulfide bond" evidence="3">
    <location>
        <begin position="1761"/>
        <end position="1768"/>
    </location>
</feature>
<dbReference type="SMART" id="SM00131">
    <property type="entry name" value="KU"/>
    <property type="match status" value="1"/>
</dbReference>
<dbReference type="SMART" id="SM00060">
    <property type="entry name" value="FN3"/>
    <property type="match status" value="9"/>
</dbReference>
<dbReference type="GO" id="GO:0004867">
    <property type="term" value="F:serine-type endopeptidase inhibitor activity"/>
    <property type="evidence" value="ECO:0007669"/>
    <property type="project" value="InterPro"/>
</dbReference>
<feature type="compositionally biased region" description="Basic residues" evidence="4">
    <location>
        <begin position="2159"/>
        <end position="2169"/>
    </location>
</feature>
<dbReference type="CDD" id="cd00033">
    <property type="entry name" value="CCP"/>
    <property type="match status" value="1"/>
</dbReference>
<comment type="caution">
    <text evidence="11">The sequence shown here is derived from an EMBL/GenBank/DDBJ whole genome shotgun (WGS) entry which is preliminary data.</text>
</comment>
<dbReference type="PROSITE" id="PS50853">
    <property type="entry name" value="FN3"/>
    <property type="match status" value="7"/>
</dbReference>
<dbReference type="InterPro" id="IPR003961">
    <property type="entry name" value="FN3_dom"/>
</dbReference>
<dbReference type="PROSITE" id="PS51162">
    <property type="entry name" value="THYROGLOBULIN_1_2"/>
    <property type="match status" value="2"/>
</dbReference>
<dbReference type="InterPro" id="IPR036880">
    <property type="entry name" value="Kunitz_BPTI_sf"/>
</dbReference>
<dbReference type="SMART" id="SM00409">
    <property type="entry name" value="IG"/>
    <property type="match status" value="5"/>
</dbReference>
<evidence type="ECO:0000313" key="11">
    <source>
        <dbReference type="EMBL" id="KRX99844.1"/>
    </source>
</evidence>
<feature type="domain" description="BPTI/Kunitz inhibitor" evidence="6">
    <location>
        <begin position="1675"/>
        <end position="1725"/>
    </location>
</feature>
<dbReference type="STRING" id="6337.A0A0V0YHM8"/>
<dbReference type="InterPro" id="IPR000436">
    <property type="entry name" value="Sushi_SCR_CCP_dom"/>
</dbReference>
<dbReference type="Proteomes" id="UP000054815">
    <property type="component" value="Unassembled WGS sequence"/>
</dbReference>
<dbReference type="InterPro" id="IPR000716">
    <property type="entry name" value="Thyroglobulin_1"/>
</dbReference>
<evidence type="ECO:0000259" key="7">
    <source>
        <dbReference type="PROSITE" id="PS50835"/>
    </source>
</evidence>
<keyword evidence="1" id="KW-0677">Repeat</keyword>
<evidence type="ECO:0000256" key="3">
    <source>
        <dbReference type="PROSITE-ProRule" id="PRU00500"/>
    </source>
</evidence>
<evidence type="ECO:0000259" key="10">
    <source>
        <dbReference type="PROSITE" id="PS51390"/>
    </source>
</evidence>
<feature type="compositionally biased region" description="Basic and acidic residues" evidence="4">
    <location>
        <begin position="2229"/>
        <end position="2241"/>
    </location>
</feature>
<dbReference type="SUPFAM" id="SSF57610">
    <property type="entry name" value="Thyroglobulin type-1 domain"/>
    <property type="match status" value="2"/>
</dbReference>
<feature type="domain" description="WAP" evidence="10">
    <location>
        <begin position="268"/>
        <end position="315"/>
    </location>
</feature>
<dbReference type="GO" id="GO:0098609">
    <property type="term" value="P:cell-cell adhesion"/>
    <property type="evidence" value="ECO:0007669"/>
    <property type="project" value="TreeGrafter"/>
</dbReference>
<dbReference type="SUPFAM" id="SSF48726">
    <property type="entry name" value="Immunoglobulin"/>
    <property type="match status" value="4"/>
</dbReference>
<feature type="domain" description="Ig-like" evidence="7">
    <location>
        <begin position="1122"/>
        <end position="1203"/>
    </location>
</feature>